<sequence>MSSLSCSWLGREDGTARTRTVPDTKPAAAAQELKTKKQRDANTSIHSMPWKLVSSMDKLRQCLSHKIEALRVKRPAEHKHKNNKQAIQPAAKSTQNKQQMLSQESLAAASNIKAEKTPQGADAFYRVSYVVCSTLKLTDSSTSTDAQPNLDNEEEVICQRQMKAERVKPLKKREMCHAKRATETRNCH</sequence>
<feature type="compositionally biased region" description="Polar residues" evidence="1">
    <location>
        <begin position="91"/>
        <end position="103"/>
    </location>
</feature>
<feature type="compositionally biased region" description="Basic and acidic residues" evidence="1">
    <location>
        <begin position="10"/>
        <end position="22"/>
    </location>
</feature>
<reference evidence="2" key="1">
    <citation type="journal article" date="2020" name="Cell">
        <title>Large-Scale Comparative Analyses of Tick Genomes Elucidate Their Genetic Diversity and Vector Capacities.</title>
        <authorList>
            <consortium name="Tick Genome and Microbiome Consortium (TIGMIC)"/>
            <person name="Jia N."/>
            <person name="Wang J."/>
            <person name="Shi W."/>
            <person name="Du L."/>
            <person name="Sun Y."/>
            <person name="Zhan W."/>
            <person name="Jiang J.F."/>
            <person name="Wang Q."/>
            <person name="Zhang B."/>
            <person name="Ji P."/>
            <person name="Bell-Sakyi L."/>
            <person name="Cui X.M."/>
            <person name="Yuan T.T."/>
            <person name="Jiang B.G."/>
            <person name="Yang W.F."/>
            <person name="Lam T.T."/>
            <person name="Chang Q.C."/>
            <person name="Ding S.J."/>
            <person name="Wang X.J."/>
            <person name="Zhu J.G."/>
            <person name="Ruan X.D."/>
            <person name="Zhao L."/>
            <person name="Wei J.T."/>
            <person name="Ye R.Z."/>
            <person name="Que T.C."/>
            <person name="Du C.H."/>
            <person name="Zhou Y.H."/>
            <person name="Cheng J.X."/>
            <person name="Dai P.F."/>
            <person name="Guo W.B."/>
            <person name="Han X.H."/>
            <person name="Huang E.J."/>
            <person name="Li L.F."/>
            <person name="Wei W."/>
            <person name="Gao Y.C."/>
            <person name="Liu J.Z."/>
            <person name="Shao H.Z."/>
            <person name="Wang X."/>
            <person name="Wang C.C."/>
            <person name="Yang T.C."/>
            <person name="Huo Q.B."/>
            <person name="Li W."/>
            <person name="Chen H.Y."/>
            <person name="Chen S.E."/>
            <person name="Zhou L.G."/>
            <person name="Ni X.B."/>
            <person name="Tian J.H."/>
            <person name="Sheng Y."/>
            <person name="Liu T."/>
            <person name="Pan Y.S."/>
            <person name="Xia L.Y."/>
            <person name="Li J."/>
            <person name="Zhao F."/>
            <person name="Cao W.C."/>
        </authorList>
    </citation>
    <scope>NUCLEOTIDE SEQUENCE</scope>
    <source>
        <strain evidence="2">Rmic-2018</strain>
    </source>
</reference>
<dbReference type="VEuPathDB" id="VectorBase:LOC119173722"/>
<evidence type="ECO:0000313" key="3">
    <source>
        <dbReference type="Proteomes" id="UP000821866"/>
    </source>
</evidence>
<keyword evidence="3" id="KW-1185">Reference proteome</keyword>
<comment type="caution">
    <text evidence="2">The sequence shown here is derived from an EMBL/GenBank/DDBJ whole genome shotgun (WGS) entry which is preliminary data.</text>
</comment>
<gene>
    <name evidence="2" type="ORF">HPB51_015668</name>
</gene>
<accession>A0A9J6D5K5</accession>
<proteinExistence type="predicted"/>
<feature type="region of interest" description="Disordered" evidence="1">
    <location>
        <begin position="73"/>
        <end position="103"/>
    </location>
</feature>
<dbReference type="EMBL" id="JABSTU010000011">
    <property type="protein sequence ID" value="KAH8009345.1"/>
    <property type="molecule type" value="Genomic_DNA"/>
</dbReference>
<dbReference type="Proteomes" id="UP000821866">
    <property type="component" value="Chromosome 9"/>
</dbReference>
<feature type="region of interest" description="Disordered" evidence="1">
    <location>
        <begin position="1"/>
        <end position="43"/>
    </location>
</feature>
<organism evidence="2 3">
    <name type="scientific">Rhipicephalus microplus</name>
    <name type="common">Cattle tick</name>
    <name type="synonym">Boophilus microplus</name>
    <dbReference type="NCBI Taxonomy" id="6941"/>
    <lineage>
        <taxon>Eukaryota</taxon>
        <taxon>Metazoa</taxon>
        <taxon>Ecdysozoa</taxon>
        <taxon>Arthropoda</taxon>
        <taxon>Chelicerata</taxon>
        <taxon>Arachnida</taxon>
        <taxon>Acari</taxon>
        <taxon>Parasitiformes</taxon>
        <taxon>Ixodida</taxon>
        <taxon>Ixodoidea</taxon>
        <taxon>Ixodidae</taxon>
        <taxon>Rhipicephalinae</taxon>
        <taxon>Rhipicephalus</taxon>
        <taxon>Boophilus</taxon>
    </lineage>
</organism>
<evidence type="ECO:0000313" key="2">
    <source>
        <dbReference type="EMBL" id="KAH8009345.1"/>
    </source>
</evidence>
<name>A0A9J6D5K5_RHIMP</name>
<evidence type="ECO:0000256" key="1">
    <source>
        <dbReference type="SAM" id="MobiDB-lite"/>
    </source>
</evidence>
<dbReference type="AlphaFoldDB" id="A0A9J6D5K5"/>
<reference evidence="2" key="2">
    <citation type="submission" date="2021-09" db="EMBL/GenBank/DDBJ databases">
        <authorList>
            <person name="Jia N."/>
            <person name="Wang J."/>
            <person name="Shi W."/>
            <person name="Du L."/>
            <person name="Sun Y."/>
            <person name="Zhan W."/>
            <person name="Jiang J."/>
            <person name="Wang Q."/>
            <person name="Zhang B."/>
            <person name="Ji P."/>
            <person name="Sakyi L.B."/>
            <person name="Cui X."/>
            <person name="Yuan T."/>
            <person name="Jiang B."/>
            <person name="Yang W."/>
            <person name="Lam T.T.-Y."/>
            <person name="Chang Q."/>
            <person name="Ding S."/>
            <person name="Wang X."/>
            <person name="Zhu J."/>
            <person name="Ruan X."/>
            <person name="Zhao L."/>
            <person name="Wei J."/>
            <person name="Que T."/>
            <person name="Du C."/>
            <person name="Cheng J."/>
            <person name="Dai P."/>
            <person name="Han X."/>
            <person name="Huang E."/>
            <person name="Gao Y."/>
            <person name="Liu J."/>
            <person name="Shao H."/>
            <person name="Ye R."/>
            <person name="Li L."/>
            <person name="Wei W."/>
            <person name="Wang X."/>
            <person name="Wang C."/>
            <person name="Huo Q."/>
            <person name="Li W."/>
            <person name="Guo W."/>
            <person name="Chen H."/>
            <person name="Chen S."/>
            <person name="Zhou L."/>
            <person name="Zhou L."/>
            <person name="Ni X."/>
            <person name="Tian J."/>
            <person name="Zhou Y."/>
            <person name="Sheng Y."/>
            <person name="Liu T."/>
            <person name="Pan Y."/>
            <person name="Xia L."/>
            <person name="Li J."/>
            <person name="Zhao F."/>
            <person name="Cao W."/>
        </authorList>
    </citation>
    <scope>NUCLEOTIDE SEQUENCE</scope>
    <source>
        <strain evidence="2">Rmic-2018</strain>
        <tissue evidence="2">Larvae</tissue>
    </source>
</reference>
<protein>
    <submittedName>
        <fullName evidence="2">Uncharacterized protein</fullName>
    </submittedName>
</protein>